<name>A0A975BL15_9BACT</name>
<dbReference type="Pfam" id="PF12729">
    <property type="entry name" value="4HB_MCP_1"/>
    <property type="match status" value="1"/>
</dbReference>
<dbReference type="GO" id="GO:0016020">
    <property type="term" value="C:membrane"/>
    <property type="evidence" value="ECO:0007669"/>
    <property type="project" value="UniProtKB-SubCell"/>
</dbReference>
<keyword evidence="4" id="KW-0597">Phosphoprotein</keyword>
<dbReference type="SMART" id="SM00304">
    <property type="entry name" value="HAMP"/>
    <property type="match status" value="1"/>
</dbReference>
<feature type="domain" description="HAMP" evidence="11">
    <location>
        <begin position="212"/>
        <end position="264"/>
    </location>
</feature>
<evidence type="ECO:0000313" key="13">
    <source>
        <dbReference type="Proteomes" id="UP000663722"/>
    </source>
</evidence>
<dbReference type="SMART" id="SM00091">
    <property type="entry name" value="PAS"/>
    <property type="match status" value="1"/>
</dbReference>
<dbReference type="PANTHER" id="PTHR43065">
    <property type="entry name" value="SENSOR HISTIDINE KINASE"/>
    <property type="match status" value="1"/>
</dbReference>
<dbReference type="RefSeq" id="WP_207682676.1">
    <property type="nucleotide sequence ID" value="NZ_CP061800.1"/>
</dbReference>
<dbReference type="KEGG" id="dmm:dnm_035510"/>
<protein>
    <recommendedName>
        <fullName evidence="3">histidine kinase</fullName>
        <ecNumber evidence="3">2.7.13.3</ecNumber>
    </recommendedName>
</protein>
<comment type="catalytic activity">
    <reaction evidence="1">
        <text>ATP + protein L-histidine = ADP + protein N-phospho-L-histidine.</text>
        <dbReference type="EC" id="2.7.13.3"/>
    </reaction>
</comment>
<evidence type="ECO:0000259" key="11">
    <source>
        <dbReference type="PROSITE" id="PS50885"/>
    </source>
</evidence>
<dbReference type="InterPro" id="IPR005467">
    <property type="entry name" value="His_kinase_dom"/>
</dbReference>
<dbReference type="InterPro" id="IPR036890">
    <property type="entry name" value="HATPase_C_sf"/>
</dbReference>
<evidence type="ECO:0000259" key="9">
    <source>
        <dbReference type="PROSITE" id="PS50109"/>
    </source>
</evidence>
<evidence type="ECO:0000256" key="7">
    <source>
        <dbReference type="SAM" id="Coils"/>
    </source>
</evidence>
<dbReference type="Pfam" id="PF02518">
    <property type="entry name" value="HATPase_c"/>
    <property type="match status" value="1"/>
</dbReference>
<dbReference type="AlphaFoldDB" id="A0A975BL15"/>
<keyword evidence="6 12" id="KW-0418">Kinase</keyword>
<dbReference type="GO" id="GO:0007165">
    <property type="term" value="P:signal transduction"/>
    <property type="evidence" value="ECO:0007669"/>
    <property type="project" value="InterPro"/>
</dbReference>
<keyword evidence="7" id="KW-0175">Coiled coil</keyword>
<keyword evidence="13" id="KW-1185">Reference proteome</keyword>
<dbReference type="PANTHER" id="PTHR43065:SF23">
    <property type="entry name" value="SENSOR HISTIDINE KINASE PDTAS"/>
    <property type="match status" value="1"/>
</dbReference>
<evidence type="ECO:0000256" key="8">
    <source>
        <dbReference type="SAM" id="Phobius"/>
    </source>
</evidence>
<dbReference type="CDD" id="cd06225">
    <property type="entry name" value="HAMP"/>
    <property type="match status" value="1"/>
</dbReference>
<dbReference type="InterPro" id="IPR003594">
    <property type="entry name" value="HATPase_dom"/>
</dbReference>
<evidence type="ECO:0000256" key="3">
    <source>
        <dbReference type="ARBA" id="ARBA00012438"/>
    </source>
</evidence>
<organism evidence="12 13">
    <name type="scientific">Desulfonema magnum</name>
    <dbReference type="NCBI Taxonomy" id="45655"/>
    <lineage>
        <taxon>Bacteria</taxon>
        <taxon>Pseudomonadati</taxon>
        <taxon>Thermodesulfobacteriota</taxon>
        <taxon>Desulfobacteria</taxon>
        <taxon>Desulfobacterales</taxon>
        <taxon>Desulfococcaceae</taxon>
        <taxon>Desulfonema</taxon>
    </lineage>
</organism>
<dbReference type="Gene3D" id="3.30.450.20">
    <property type="entry name" value="PAS domain"/>
    <property type="match status" value="1"/>
</dbReference>
<dbReference type="InterPro" id="IPR003660">
    <property type="entry name" value="HAMP_dom"/>
</dbReference>
<evidence type="ECO:0000256" key="6">
    <source>
        <dbReference type="ARBA" id="ARBA00022777"/>
    </source>
</evidence>
<dbReference type="InterPro" id="IPR035965">
    <property type="entry name" value="PAS-like_dom_sf"/>
</dbReference>
<dbReference type="GO" id="GO:0004673">
    <property type="term" value="F:protein histidine kinase activity"/>
    <property type="evidence" value="ECO:0007669"/>
    <property type="project" value="UniProtKB-EC"/>
</dbReference>
<sequence>MLKKFKELSIGIRLGIGFSLILLLFAIVSLFIINRMGFLSDLTGMMYRHPLAVSNAVFRVDGNIIRIHRAMKDVALAKSDAETDEAVRIADKYEKEVYKDFKIIEERFLGEKRMYEDARKAFREWKAIRDEVIALTRQGKKDEAAAITKGKGARHVDKVNTAMLSLSDFAQSKAEAFLNETSDIRGKTLNTAYLLVIITILGSVIFVILLTRTIIQPLSALMSAVIEISQGNLDKEIPVESKDELGQFARAFKAMVAKLKDAYHGLEEEVRKRTEELAEANENLKKKINEHLRTEEELKLYGLAMDNMAEGVNIVQADNGVFIYTNPAFDKMLGYERSELLGRHITLINAPMYKSPEETAQEIISVLNETGIWEGEVTNIRKNGKPFLTHAKVSAFQHSIHNALWVTVQEDIEERKQAEEKIKASLKEKIVLLQEIHHRVKNNLHVIESLLNMQMTSIQDPQTIQEFRIIEGRIKSMALIHEQLYKSENLAEIDFSDYAPNLITRLFHAYQTKPGRIRLHTDIDKILLNISTAIPCGLIMNELISNCFKHAFTNREKGKITVSVKADNDDSFTLTVSDDGVGFPENKGIESPKTLGLKIITGLTRQIDGTLDFHSSKESGTTFKMKFEI</sequence>
<dbReference type="PROSITE" id="PS50885">
    <property type="entry name" value="HAMP"/>
    <property type="match status" value="1"/>
</dbReference>
<comment type="subcellular location">
    <subcellularLocation>
        <location evidence="2">Membrane</location>
    </subcellularLocation>
</comment>
<dbReference type="Pfam" id="PF07568">
    <property type="entry name" value="HisKA_2"/>
    <property type="match status" value="1"/>
</dbReference>
<dbReference type="SUPFAM" id="SSF55874">
    <property type="entry name" value="ATPase domain of HSP90 chaperone/DNA topoisomerase II/histidine kinase"/>
    <property type="match status" value="1"/>
</dbReference>
<dbReference type="SMART" id="SM00387">
    <property type="entry name" value="HATPase_c"/>
    <property type="match status" value="1"/>
</dbReference>
<keyword evidence="8" id="KW-0812">Transmembrane</keyword>
<dbReference type="Proteomes" id="UP000663722">
    <property type="component" value="Chromosome"/>
</dbReference>
<dbReference type="Gene3D" id="6.10.340.10">
    <property type="match status" value="1"/>
</dbReference>
<gene>
    <name evidence="12" type="ORF">dnm_035510</name>
</gene>
<evidence type="ECO:0000256" key="2">
    <source>
        <dbReference type="ARBA" id="ARBA00004370"/>
    </source>
</evidence>
<feature type="domain" description="PAS" evidence="10">
    <location>
        <begin position="297"/>
        <end position="343"/>
    </location>
</feature>
<evidence type="ECO:0000256" key="1">
    <source>
        <dbReference type="ARBA" id="ARBA00000085"/>
    </source>
</evidence>
<dbReference type="EC" id="2.7.13.3" evidence="3"/>
<dbReference type="InterPro" id="IPR011495">
    <property type="entry name" value="Sig_transdc_His_kin_sub2_dim/P"/>
</dbReference>
<dbReference type="Pfam" id="PF13426">
    <property type="entry name" value="PAS_9"/>
    <property type="match status" value="1"/>
</dbReference>
<keyword evidence="8" id="KW-0472">Membrane</keyword>
<keyword evidence="5" id="KW-0808">Transferase</keyword>
<evidence type="ECO:0000256" key="4">
    <source>
        <dbReference type="ARBA" id="ARBA00022553"/>
    </source>
</evidence>
<dbReference type="PROSITE" id="PS50112">
    <property type="entry name" value="PAS"/>
    <property type="match status" value="1"/>
</dbReference>
<dbReference type="EMBL" id="CP061800">
    <property type="protein sequence ID" value="QTA87517.1"/>
    <property type="molecule type" value="Genomic_DNA"/>
</dbReference>
<dbReference type="Gene3D" id="3.30.565.10">
    <property type="entry name" value="Histidine kinase-like ATPase, C-terminal domain"/>
    <property type="match status" value="1"/>
</dbReference>
<dbReference type="SUPFAM" id="SSF158472">
    <property type="entry name" value="HAMP domain-like"/>
    <property type="match status" value="1"/>
</dbReference>
<evidence type="ECO:0000259" key="10">
    <source>
        <dbReference type="PROSITE" id="PS50112"/>
    </source>
</evidence>
<dbReference type="CDD" id="cd00130">
    <property type="entry name" value="PAS"/>
    <property type="match status" value="1"/>
</dbReference>
<feature type="transmembrane region" description="Helical" evidence="8">
    <location>
        <begin position="192"/>
        <end position="215"/>
    </location>
</feature>
<dbReference type="InterPro" id="IPR000014">
    <property type="entry name" value="PAS"/>
</dbReference>
<feature type="coiled-coil region" evidence="7">
    <location>
        <begin position="408"/>
        <end position="435"/>
    </location>
</feature>
<evidence type="ECO:0000256" key="5">
    <source>
        <dbReference type="ARBA" id="ARBA00022679"/>
    </source>
</evidence>
<dbReference type="NCBIfam" id="TIGR00229">
    <property type="entry name" value="sensory_box"/>
    <property type="match status" value="1"/>
</dbReference>
<accession>A0A975BL15</accession>
<dbReference type="SUPFAM" id="SSF55785">
    <property type="entry name" value="PYP-like sensor domain (PAS domain)"/>
    <property type="match status" value="1"/>
</dbReference>
<dbReference type="Pfam" id="PF00672">
    <property type="entry name" value="HAMP"/>
    <property type="match status" value="1"/>
</dbReference>
<dbReference type="PROSITE" id="PS50109">
    <property type="entry name" value="HIS_KIN"/>
    <property type="match status" value="1"/>
</dbReference>
<feature type="domain" description="Histidine kinase" evidence="9">
    <location>
        <begin position="435"/>
        <end position="629"/>
    </location>
</feature>
<feature type="transmembrane region" description="Helical" evidence="8">
    <location>
        <begin position="12"/>
        <end position="33"/>
    </location>
</feature>
<keyword evidence="8" id="KW-1133">Transmembrane helix</keyword>
<dbReference type="InterPro" id="IPR024478">
    <property type="entry name" value="HlyB_4HB_MCP"/>
</dbReference>
<proteinExistence type="predicted"/>
<reference evidence="12" key="1">
    <citation type="journal article" date="2021" name="Microb. Physiol.">
        <title>Proteogenomic Insights into the Physiology of Marine, Sulfate-Reducing, Filamentous Desulfonema limicola and Desulfonema magnum.</title>
        <authorList>
            <person name="Schnaars V."/>
            <person name="Wohlbrand L."/>
            <person name="Scheve S."/>
            <person name="Hinrichs C."/>
            <person name="Reinhardt R."/>
            <person name="Rabus R."/>
        </authorList>
    </citation>
    <scope>NUCLEOTIDE SEQUENCE</scope>
    <source>
        <strain evidence="12">4be13</strain>
    </source>
</reference>
<evidence type="ECO:0000313" key="12">
    <source>
        <dbReference type="EMBL" id="QTA87517.1"/>
    </source>
</evidence>
<feature type="coiled-coil region" evidence="7">
    <location>
        <begin position="249"/>
        <end position="297"/>
    </location>
</feature>